<comment type="caution">
    <text evidence="1">The sequence shown here is derived from an EMBL/GenBank/DDBJ whole genome shotgun (WGS) entry which is preliminary data.</text>
</comment>
<dbReference type="EMBL" id="JAQIZZ010000007">
    <property type="protein sequence ID" value="KAJ5532966.1"/>
    <property type="molecule type" value="Genomic_DNA"/>
</dbReference>
<proteinExistence type="predicted"/>
<protein>
    <submittedName>
        <fullName evidence="1">Uncharacterized protein</fullName>
    </submittedName>
</protein>
<evidence type="ECO:0000313" key="2">
    <source>
        <dbReference type="Proteomes" id="UP001220324"/>
    </source>
</evidence>
<name>A0AAD6CSL5_9EURO</name>
<reference evidence="1 2" key="1">
    <citation type="journal article" date="2023" name="IMA Fungus">
        <title>Comparative genomic study of the Penicillium genus elucidates a diverse pangenome and 15 lateral gene transfer events.</title>
        <authorList>
            <person name="Petersen C."/>
            <person name="Sorensen T."/>
            <person name="Nielsen M.R."/>
            <person name="Sondergaard T.E."/>
            <person name="Sorensen J.L."/>
            <person name="Fitzpatrick D.A."/>
            <person name="Frisvad J.C."/>
            <person name="Nielsen K.L."/>
        </authorList>
    </citation>
    <scope>NUCLEOTIDE SEQUENCE [LARGE SCALE GENOMIC DNA]</scope>
    <source>
        <strain evidence="1 2">IBT 35679</strain>
    </source>
</reference>
<evidence type="ECO:0000313" key="1">
    <source>
        <dbReference type="EMBL" id="KAJ5532966.1"/>
    </source>
</evidence>
<organism evidence="1 2">
    <name type="scientific">Penicillium frequentans</name>
    <dbReference type="NCBI Taxonomy" id="3151616"/>
    <lineage>
        <taxon>Eukaryota</taxon>
        <taxon>Fungi</taxon>
        <taxon>Dikarya</taxon>
        <taxon>Ascomycota</taxon>
        <taxon>Pezizomycotina</taxon>
        <taxon>Eurotiomycetes</taxon>
        <taxon>Eurotiomycetidae</taxon>
        <taxon>Eurotiales</taxon>
        <taxon>Aspergillaceae</taxon>
        <taxon>Penicillium</taxon>
    </lineage>
</organism>
<accession>A0AAD6CSL5</accession>
<gene>
    <name evidence="1" type="ORF">N7494_009518</name>
</gene>
<dbReference type="AlphaFoldDB" id="A0AAD6CSL5"/>
<sequence length="93" mass="10279">MLKAVLAYLPATDASDQMMTRRIAKERSLDPSQNQKFRGSPMTTAVRAMFDSSPTASIVSPASMANLEFGIQCPRLEAFCGQLWYTLPRGLVH</sequence>
<keyword evidence="2" id="KW-1185">Reference proteome</keyword>
<dbReference type="Proteomes" id="UP001220324">
    <property type="component" value="Unassembled WGS sequence"/>
</dbReference>